<protein>
    <submittedName>
        <fullName evidence="2">Uncharacterized protein</fullName>
    </submittedName>
</protein>
<accession>A0A9D4F869</accession>
<sequence length="175" mass="18909">MIKFLLDQSGYLLGKGADINLVEHVSDQNGGSEKREEQTALMWAYEEVTLSAHGGYSQPGGEGPYCWTTTYTIAGPGLVGIGREILSTDILSLPLNQCAPFKPANPGKIDVLQLRADLPHQFHILISDIDFQDVIGSGSFGKQNGRSQKVGIRDASRGARRSQSSDEAVVMTSIM</sequence>
<gene>
    <name evidence="2" type="ORF">DPMN_147611</name>
</gene>
<dbReference type="EMBL" id="JAIWYP010000007">
    <property type="protein sequence ID" value="KAH3794080.1"/>
    <property type="molecule type" value="Genomic_DNA"/>
</dbReference>
<reference evidence="2" key="2">
    <citation type="submission" date="2020-11" db="EMBL/GenBank/DDBJ databases">
        <authorList>
            <person name="McCartney M.A."/>
            <person name="Auch B."/>
            <person name="Kono T."/>
            <person name="Mallez S."/>
            <person name="Becker A."/>
            <person name="Gohl D.M."/>
            <person name="Silverstein K.A.T."/>
            <person name="Koren S."/>
            <person name="Bechman K.B."/>
            <person name="Herman A."/>
            <person name="Abrahante J.E."/>
            <person name="Garbe J."/>
        </authorList>
    </citation>
    <scope>NUCLEOTIDE SEQUENCE</scope>
    <source>
        <strain evidence="2">Duluth1</strain>
        <tissue evidence="2">Whole animal</tissue>
    </source>
</reference>
<feature type="region of interest" description="Disordered" evidence="1">
    <location>
        <begin position="142"/>
        <end position="163"/>
    </location>
</feature>
<organism evidence="2 3">
    <name type="scientific">Dreissena polymorpha</name>
    <name type="common">Zebra mussel</name>
    <name type="synonym">Mytilus polymorpha</name>
    <dbReference type="NCBI Taxonomy" id="45954"/>
    <lineage>
        <taxon>Eukaryota</taxon>
        <taxon>Metazoa</taxon>
        <taxon>Spiralia</taxon>
        <taxon>Lophotrochozoa</taxon>
        <taxon>Mollusca</taxon>
        <taxon>Bivalvia</taxon>
        <taxon>Autobranchia</taxon>
        <taxon>Heteroconchia</taxon>
        <taxon>Euheterodonta</taxon>
        <taxon>Imparidentia</taxon>
        <taxon>Neoheterodontei</taxon>
        <taxon>Myida</taxon>
        <taxon>Dreissenoidea</taxon>
        <taxon>Dreissenidae</taxon>
        <taxon>Dreissena</taxon>
    </lineage>
</organism>
<dbReference type="Proteomes" id="UP000828390">
    <property type="component" value="Unassembled WGS sequence"/>
</dbReference>
<comment type="caution">
    <text evidence="2">The sequence shown here is derived from an EMBL/GenBank/DDBJ whole genome shotgun (WGS) entry which is preliminary data.</text>
</comment>
<evidence type="ECO:0000313" key="3">
    <source>
        <dbReference type="Proteomes" id="UP000828390"/>
    </source>
</evidence>
<evidence type="ECO:0000256" key="1">
    <source>
        <dbReference type="SAM" id="MobiDB-lite"/>
    </source>
</evidence>
<name>A0A9D4F869_DREPO</name>
<reference evidence="2" key="1">
    <citation type="journal article" date="2019" name="bioRxiv">
        <title>The Genome of the Zebra Mussel, Dreissena polymorpha: A Resource for Invasive Species Research.</title>
        <authorList>
            <person name="McCartney M.A."/>
            <person name="Auch B."/>
            <person name="Kono T."/>
            <person name="Mallez S."/>
            <person name="Zhang Y."/>
            <person name="Obille A."/>
            <person name="Becker A."/>
            <person name="Abrahante J.E."/>
            <person name="Garbe J."/>
            <person name="Badalamenti J.P."/>
            <person name="Herman A."/>
            <person name="Mangelson H."/>
            <person name="Liachko I."/>
            <person name="Sullivan S."/>
            <person name="Sone E.D."/>
            <person name="Koren S."/>
            <person name="Silverstein K.A.T."/>
            <person name="Beckman K.B."/>
            <person name="Gohl D.M."/>
        </authorList>
    </citation>
    <scope>NUCLEOTIDE SEQUENCE</scope>
    <source>
        <strain evidence="2">Duluth1</strain>
        <tissue evidence="2">Whole animal</tissue>
    </source>
</reference>
<dbReference type="AlphaFoldDB" id="A0A9D4F869"/>
<keyword evidence="3" id="KW-1185">Reference proteome</keyword>
<evidence type="ECO:0000313" key="2">
    <source>
        <dbReference type="EMBL" id="KAH3794080.1"/>
    </source>
</evidence>
<proteinExistence type="predicted"/>